<dbReference type="PANTHER" id="PTHR12436:SF4">
    <property type="entry name" value="LEUKOCYTE RECEPTOR CLUSTER MEMBER 8"/>
    <property type="match status" value="1"/>
</dbReference>
<dbReference type="Pfam" id="PF03399">
    <property type="entry name" value="SAC3_GANP"/>
    <property type="match status" value="1"/>
</dbReference>
<sequence length="517" mass="58057">MAPTWPAQPGMAANYQAAPAFTPVQVRQNFGQPVPPHSYGAGTAYTTLHAPAAQTNMYPPAAPAQEEAPKKKIEWPDSVRSYVSRSFADMDPSIPKADIEAKLKETITQATDKGILFSIDWSTMPLPQQMIKDERARNSTLPQALSQAHISDTSHPMTYAAAVSGSNSKKRKSSDFEPVPAMASGPAAPPPWRAGGRLEDRVTFSNERRQEPASTKSKFQQKLEKRQKRFDGGYKSTYRSPSPPPTRGPVVGTSTELLKRYLRLTSAPNPANVRPEAVLRKTLVLLKKKWSEEENYNFICDQFKSMRQDLTVQRIRTDFTVEVYECHARIALEKGDLGEYNQCQTQLTALYKQGLKGNPTEFKAYRILYFIHTANRIALNDILATLTPAEKKDKGIKHALDVRSALALANYHRFFRLYAQTPNMGGWLMDMFVVRERLNALCYICKAYKPVVPLRFITDELFFESDADAAQFIVDYDGRDLLSEKDGDIVFASGKGYQIFLDHRAAAFSRIDIKGQI</sequence>
<dbReference type="PANTHER" id="PTHR12436">
    <property type="entry name" value="80 KDA MCM3-ASSOCIATED PROTEIN"/>
    <property type="match status" value="1"/>
</dbReference>
<evidence type="ECO:0000313" key="3">
    <source>
        <dbReference type="EMBL" id="KAK4213271.1"/>
    </source>
</evidence>
<evidence type="ECO:0000256" key="1">
    <source>
        <dbReference type="SAM" id="MobiDB-lite"/>
    </source>
</evidence>
<accession>A0AAN6Y8G1</accession>
<dbReference type="AlphaFoldDB" id="A0AAN6Y8G1"/>
<evidence type="ECO:0000313" key="4">
    <source>
        <dbReference type="Proteomes" id="UP001301769"/>
    </source>
</evidence>
<gene>
    <name evidence="3" type="ORF">QBC37DRAFT_440877</name>
</gene>
<feature type="compositionally biased region" description="Basic and acidic residues" evidence="1">
    <location>
        <begin position="196"/>
        <end position="211"/>
    </location>
</feature>
<reference evidence="3" key="1">
    <citation type="journal article" date="2023" name="Mol. Phylogenet. Evol.">
        <title>Genome-scale phylogeny and comparative genomics of the fungal order Sordariales.</title>
        <authorList>
            <person name="Hensen N."/>
            <person name="Bonometti L."/>
            <person name="Westerberg I."/>
            <person name="Brannstrom I.O."/>
            <person name="Guillou S."/>
            <person name="Cros-Aarteil S."/>
            <person name="Calhoun S."/>
            <person name="Haridas S."/>
            <person name="Kuo A."/>
            <person name="Mondo S."/>
            <person name="Pangilinan J."/>
            <person name="Riley R."/>
            <person name="LaButti K."/>
            <person name="Andreopoulos B."/>
            <person name="Lipzen A."/>
            <person name="Chen C."/>
            <person name="Yan M."/>
            <person name="Daum C."/>
            <person name="Ng V."/>
            <person name="Clum A."/>
            <person name="Steindorff A."/>
            <person name="Ohm R.A."/>
            <person name="Martin F."/>
            <person name="Silar P."/>
            <person name="Natvig D.O."/>
            <person name="Lalanne C."/>
            <person name="Gautier V."/>
            <person name="Ament-Velasquez S.L."/>
            <person name="Kruys A."/>
            <person name="Hutchinson M.I."/>
            <person name="Powell A.J."/>
            <person name="Barry K."/>
            <person name="Miller A.N."/>
            <person name="Grigoriev I.V."/>
            <person name="Debuchy R."/>
            <person name="Gladieux P."/>
            <person name="Hiltunen Thoren M."/>
            <person name="Johannesson H."/>
        </authorList>
    </citation>
    <scope>NUCLEOTIDE SEQUENCE</scope>
    <source>
        <strain evidence="3">PSN293</strain>
    </source>
</reference>
<dbReference type="EMBL" id="MU858111">
    <property type="protein sequence ID" value="KAK4213271.1"/>
    <property type="molecule type" value="Genomic_DNA"/>
</dbReference>
<organism evidence="3 4">
    <name type="scientific">Rhypophila decipiens</name>
    <dbReference type="NCBI Taxonomy" id="261697"/>
    <lineage>
        <taxon>Eukaryota</taxon>
        <taxon>Fungi</taxon>
        <taxon>Dikarya</taxon>
        <taxon>Ascomycota</taxon>
        <taxon>Pezizomycotina</taxon>
        <taxon>Sordariomycetes</taxon>
        <taxon>Sordariomycetidae</taxon>
        <taxon>Sordariales</taxon>
        <taxon>Naviculisporaceae</taxon>
        <taxon>Rhypophila</taxon>
    </lineage>
</organism>
<evidence type="ECO:0000259" key="2">
    <source>
        <dbReference type="Pfam" id="PF03399"/>
    </source>
</evidence>
<feature type="domain" description="SAC3/GANP/THP3 conserved" evidence="2">
    <location>
        <begin position="256"/>
        <end position="476"/>
    </location>
</feature>
<proteinExistence type="predicted"/>
<reference evidence="3" key="2">
    <citation type="submission" date="2023-05" db="EMBL/GenBank/DDBJ databases">
        <authorList>
            <consortium name="Lawrence Berkeley National Laboratory"/>
            <person name="Steindorff A."/>
            <person name="Hensen N."/>
            <person name="Bonometti L."/>
            <person name="Westerberg I."/>
            <person name="Brannstrom I.O."/>
            <person name="Guillou S."/>
            <person name="Cros-Aarteil S."/>
            <person name="Calhoun S."/>
            <person name="Haridas S."/>
            <person name="Kuo A."/>
            <person name="Mondo S."/>
            <person name="Pangilinan J."/>
            <person name="Riley R."/>
            <person name="Labutti K."/>
            <person name="Andreopoulos B."/>
            <person name="Lipzen A."/>
            <person name="Chen C."/>
            <person name="Yanf M."/>
            <person name="Daum C."/>
            <person name="Ng V."/>
            <person name="Clum A."/>
            <person name="Ohm R."/>
            <person name="Martin F."/>
            <person name="Silar P."/>
            <person name="Natvig D."/>
            <person name="Lalanne C."/>
            <person name="Gautier V."/>
            <person name="Ament-Velasquez S.L."/>
            <person name="Kruys A."/>
            <person name="Hutchinson M.I."/>
            <person name="Powell A.J."/>
            <person name="Barry K."/>
            <person name="Miller A.N."/>
            <person name="Grigoriev I.V."/>
            <person name="Debuchy R."/>
            <person name="Gladieux P."/>
            <person name="Thoren M.H."/>
            <person name="Johannesson H."/>
        </authorList>
    </citation>
    <scope>NUCLEOTIDE SEQUENCE</scope>
    <source>
        <strain evidence="3">PSN293</strain>
    </source>
</reference>
<dbReference type="InterPro" id="IPR045107">
    <property type="entry name" value="SAC3/GANP/THP3"/>
</dbReference>
<protein>
    <submittedName>
        <fullName evidence="3">SAC3/GANP/Nin1/mts3/eIF-3 p25 family-domain-containing protein</fullName>
    </submittedName>
</protein>
<dbReference type="Gene3D" id="1.25.40.990">
    <property type="match status" value="1"/>
</dbReference>
<dbReference type="Proteomes" id="UP001301769">
    <property type="component" value="Unassembled WGS sequence"/>
</dbReference>
<name>A0AAN6Y8G1_9PEZI</name>
<keyword evidence="4" id="KW-1185">Reference proteome</keyword>
<dbReference type="InterPro" id="IPR005062">
    <property type="entry name" value="SAC3/GANP/THP3_conserved"/>
</dbReference>
<feature type="compositionally biased region" description="Basic and acidic residues" evidence="1">
    <location>
        <begin position="221"/>
        <end position="232"/>
    </location>
</feature>
<comment type="caution">
    <text evidence="3">The sequence shown here is derived from an EMBL/GenBank/DDBJ whole genome shotgun (WGS) entry which is preliminary data.</text>
</comment>
<dbReference type="GO" id="GO:0005634">
    <property type="term" value="C:nucleus"/>
    <property type="evidence" value="ECO:0007669"/>
    <property type="project" value="TreeGrafter"/>
</dbReference>
<feature type="region of interest" description="Disordered" evidence="1">
    <location>
        <begin position="160"/>
        <end position="250"/>
    </location>
</feature>